<dbReference type="Proteomes" id="UP000215181">
    <property type="component" value="Unassembled WGS sequence"/>
</dbReference>
<dbReference type="InterPro" id="IPR002639">
    <property type="entry name" value="UreF"/>
</dbReference>
<proteinExistence type="inferred from homology"/>
<evidence type="ECO:0000256" key="3">
    <source>
        <dbReference type="HAMAP-Rule" id="MF_01385"/>
    </source>
</evidence>
<dbReference type="PANTHER" id="PTHR33620">
    <property type="entry name" value="UREASE ACCESSORY PROTEIN F"/>
    <property type="match status" value="1"/>
</dbReference>
<evidence type="ECO:0000256" key="1">
    <source>
        <dbReference type="ARBA" id="ARBA00022988"/>
    </source>
</evidence>
<sequence>MPVGATPLAAGAGLLPLVRLLQLASPALPVGAYTYSQGLEWAVESGTVRTEAEAAAWIGDLLQWSLARFEAPLLACQLAAWTAGDDVEVARLNGDFLASRETAELRAETVQMGWSLVKLLAELEAFAALPGWRARLLAIDTPCFPTAWSAAAAAWQVPVDQALAAYLWAWAENQVMAAVKAVPLGQSAGQRLLAALGQRIPQLVGAACSLPEAQWSNYTPGLAIASSRHETQYTRLFRS</sequence>
<accession>A0A235F205</accession>
<comment type="caution">
    <text evidence="4">The sequence shown here is derived from an EMBL/GenBank/DDBJ whole genome shotgun (WGS) entry which is preliminary data.</text>
</comment>
<dbReference type="InterPro" id="IPR038277">
    <property type="entry name" value="UreF_sf"/>
</dbReference>
<dbReference type="AlphaFoldDB" id="A0A235F205"/>
<dbReference type="Gene3D" id="1.10.4190.10">
    <property type="entry name" value="Urease accessory protein UreF"/>
    <property type="match status" value="1"/>
</dbReference>
<dbReference type="GO" id="GO:0005737">
    <property type="term" value="C:cytoplasm"/>
    <property type="evidence" value="ECO:0007669"/>
    <property type="project" value="UniProtKB-SubCell"/>
</dbReference>
<dbReference type="OrthoDB" id="9798772at2"/>
<dbReference type="GO" id="GO:0016151">
    <property type="term" value="F:nickel cation binding"/>
    <property type="evidence" value="ECO:0007669"/>
    <property type="project" value="UniProtKB-UniRule"/>
</dbReference>
<evidence type="ECO:0000256" key="2">
    <source>
        <dbReference type="ARBA" id="ARBA00023186"/>
    </source>
</evidence>
<evidence type="ECO:0000313" key="4">
    <source>
        <dbReference type="EMBL" id="OYD55251.1"/>
    </source>
</evidence>
<comment type="function">
    <text evidence="3">Required for maturation of urease via the functional incorporation of the urease nickel metallocenter.</text>
</comment>
<keyword evidence="2 3" id="KW-0143">Chaperone</keyword>
<keyword evidence="1 3" id="KW-0996">Nickel insertion</keyword>
<gene>
    <name evidence="3" type="primary">ureF</name>
    <name evidence="4" type="ORF">CGK74_03365</name>
</gene>
<dbReference type="RefSeq" id="WP_094267091.1">
    <property type="nucleotide sequence ID" value="NZ_NOIH01000003.1"/>
</dbReference>
<dbReference type="PIRSF" id="PIRSF009467">
    <property type="entry name" value="Ureas_acces_UreF"/>
    <property type="match status" value="1"/>
</dbReference>
<reference evidence="4 5" key="1">
    <citation type="submission" date="2017-07" db="EMBL/GenBank/DDBJ databases">
        <title>Thauera sp. KNDSS-Mac4 genome sequence and assembly.</title>
        <authorList>
            <person name="Mayilraj S."/>
        </authorList>
    </citation>
    <scope>NUCLEOTIDE SEQUENCE [LARGE SCALE GENOMIC DNA]</scope>
    <source>
        <strain evidence="4 5">KNDSS-Mac4</strain>
    </source>
</reference>
<organism evidence="4 5">
    <name type="scientific">Thauera propionica</name>
    <dbReference type="NCBI Taxonomy" id="2019431"/>
    <lineage>
        <taxon>Bacteria</taxon>
        <taxon>Pseudomonadati</taxon>
        <taxon>Pseudomonadota</taxon>
        <taxon>Betaproteobacteria</taxon>
        <taxon>Rhodocyclales</taxon>
        <taxon>Zoogloeaceae</taxon>
        <taxon>Thauera</taxon>
    </lineage>
</organism>
<evidence type="ECO:0000313" key="5">
    <source>
        <dbReference type="Proteomes" id="UP000215181"/>
    </source>
</evidence>
<dbReference type="Pfam" id="PF01730">
    <property type="entry name" value="UreF"/>
    <property type="match status" value="1"/>
</dbReference>
<protein>
    <recommendedName>
        <fullName evidence="3">Urease accessory protein UreF</fullName>
    </recommendedName>
</protein>
<dbReference type="EMBL" id="NOIH01000003">
    <property type="protein sequence ID" value="OYD55251.1"/>
    <property type="molecule type" value="Genomic_DNA"/>
</dbReference>
<dbReference type="HAMAP" id="MF_01385">
    <property type="entry name" value="UreF"/>
    <property type="match status" value="1"/>
</dbReference>
<keyword evidence="3" id="KW-0963">Cytoplasm</keyword>
<comment type="subunit">
    <text evidence="3">UreD, UreF and UreG form a complex that acts as a GTP-hydrolysis-dependent molecular chaperone, activating the urease apoprotein by helping to assemble the nickel containing metallocenter of UreC. The UreE protein probably delivers the nickel.</text>
</comment>
<comment type="similarity">
    <text evidence="3">Belongs to the UreF family.</text>
</comment>
<comment type="subcellular location">
    <subcellularLocation>
        <location evidence="3">Cytoplasm</location>
    </subcellularLocation>
</comment>
<dbReference type="PANTHER" id="PTHR33620:SF1">
    <property type="entry name" value="UREASE ACCESSORY PROTEIN F"/>
    <property type="match status" value="1"/>
</dbReference>
<name>A0A235F205_9RHOO</name>
<keyword evidence="5" id="KW-1185">Reference proteome</keyword>